<dbReference type="Pfam" id="PF00583">
    <property type="entry name" value="Acetyltransf_1"/>
    <property type="match status" value="1"/>
</dbReference>
<dbReference type="EMBL" id="WNUR01002023">
    <property type="protein sequence ID" value="MDZ7544088.1"/>
    <property type="molecule type" value="Genomic_DNA"/>
</dbReference>
<dbReference type="CDD" id="cd04301">
    <property type="entry name" value="NAT_SF"/>
    <property type="match status" value="1"/>
</dbReference>
<dbReference type="InterPro" id="IPR000182">
    <property type="entry name" value="GNAT_dom"/>
</dbReference>
<proteinExistence type="predicted"/>
<protein>
    <submittedName>
        <fullName evidence="2">GNAT family N-acetyltransferase</fullName>
    </submittedName>
</protein>
<dbReference type="PROSITE" id="PS51186">
    <property type="entry name" value="GNAT"/>
    <property type="match status" value="1"/>
</dbReference>
<dbReference type="GO" id="GO:0016747">
    <property type="term" value="F:acyltransferase activity, transferring groups other than amino-acyl groups"/>
    <property type="evidence" value="ECO:0007669"/>
    <property type="project" value="InterPro"/>
</dbReference>
<feature type="domain" description="N-acetyltransferase" evidence="1">
    <location>
        <begin position="1"/>
        <end position="113"/>
    </location>
</feature>
<dbReference type="Proteomes" id="UP001288944">
    <property type="component" value="Unassembled WGS sequence"/>
</dbReference>
<dbReference type="AlphaFoldDB" id="A0AAW9KLQ8"/>
<evidence type="ECO:0000313" key="2">
    <source>
        <dbReference type="EMBL" id="MDZ7544088.1"/>
    </source>
</evidence>
<name>A0AAW9KLQ8_CLOPF</name>
<reference evidence="2" key="1">
    <citation type="submission" date="2019-11" db="EMBL/GenBank/DDBJ databases">
        <title>Characterization of Clostridium perfringens isolates from swine manure treated agricultural soils.</title>
        <authorList>
            <person name="Wushke S.T."/>
        </authorList>
    </citation>
    <scope>NUCLEOTIDE SEQUENCE</scope>
    <source>
        <strain evidence="2">X62</strain>
    </source>
</reference>
<gene>
    <name evidence="2" type="ORF">GNF83_23585</name>
</gene>
<feature type="non-terminal residue" evidence="2">
    <location>
        <position position="113"/>
    </location>
</feature>
<dbReference type="SUPFAM" id="SSF55729">
    <property type="entry name" value="Acyl-CoA N-acyltransferases (Nat)"/>
    <property type="match status" value="1"/>
</dbReference>
<dbReference type="Gene3D" id="3.40.630.30">
    <property type="match status" value="1"/>
</dbReference>
<evidence type="ECO:0000259" key="1">
    <source>
        <dbReference type="PROSITE" id="PS51186"/>
    </source>
</evidence>
<evidence type="ECO:0000313" key="3">
    <source>
        <dbReference type="Proteomes" id="UP001288944"/>
    </source>
</evidence>
<dbReference type="InterPro" id="IPR016181">
    <property type="entry name" value="Acyl_CoA_acyltransferase"/>
</dbReference>
<accession>A0AAW9KLQ8</accession>
<sequence>MYVETFNSPPWNDEWTIETASKRLYQMINCEGFYGLIAYKEEMVVGMILGSEEQFFNGLMFNIKEFCIKNEMRNNGIGTILLKEFENRLKNRGVTEIILFTSREDGTEGFYNN</sequence>
<organism evidence="2 3">
    <name type="scientific">Clostridium perfringens</name>
    <dbReference type="NCBI Taxonomy" id="1502"/>
    <lineage>
        <taxon>Bacteria</taxon>
        <taxon>Bacillati</taxon>
        <taxon>Bacillota</taxon>
        <taxon>Clostridia</taxon>
        <taxon>Eubacteriales</taxon>
        <taxon>Clostridiaceae</taxon>
        <taxon>Clostridium</taxon>
    </lineage>
</organism>
<comment type="caution">
    <text evidence="2">The sequence shown here is derived from an EMBL/GenBank/DDBJ whole genome shotgun (WGS) entry which is preliminary data.</text>
</comment>